<evidence type="ECO:0000256" key="1">
    <source>
        <dbReference type="ARBA" id="ARBA00022491"/>
    </source>
</evidence>
<dbReference type="InterPro" id="IPR009057">
    <property type="entry name" value="Homeodomain-like_sf"/>
</dbReference>
<evidence type="ECO:0000256" key="2">
    <source>
        <dbReference type="ARBA" id="ARBA00023015"/>
    </source>
</evidence>
<reference evidence="8" key="1">
    <citation type="journal article" date="2019" name="Int. J. Syst. Evol. Microbiol.">
        <title>The Global Catalogue of Microorganisms (GCM) 10K type strain sequencing project: providing services to taxonomists for standard genome sequencing and annotation.</title>
        <authorList>
            <consortium name="The Broad Institute Genomics Platform"/>
            <consortium name="The Broad Institute Genome Sequencing Center for Infectious Disease"/>
            <person name="Wu L."/>
            <person name="Ma J."/>
        </authorList>
    </citation>
    <scope>NUCLEOTIDE SEQUENCE [LARGE SCALE GENOMIC DNA]</scope>
    <source>
        <strain evidence="8">CCUG 36956</strain>
    </source>
</reference>
<evidence type="ECO:0000256" key="4">
    <source>
        <dbReference type="ARBA" id="ARBA00023163"/>
    </source>
</evidence>
<evidence type="ECO:0000256" key="5">
    <source>
        <dbReference type="PROSITE-ProRule" id="PRU00335"/>
    </source>
</evidence>
<dbReference type="InterPro" id="IPR004111">
    <property type="entry name" value="Repressor_TetR_C"/>
</dbReference>
<gene>
    <name evidence="7" type="ORF">ACFP3H_16205</name>
</gene>
<evidence type="ECO:0000259" key="6">
    <source>
        <dbReference type="PROSITE" id="PS50977"/>
    </source>
</evidence>
<accession>A0ABW1JUL2</accession>
<dbReference type="SUPFAM" id="SSF46689">
    <property type="entry name" value="Homeodomain-like"/>
    <property type="match status" value="1"/>
</dbReference>
<dbReference type="Pfam" id="PF02909">
    <property type="entry name" value="TetR_C_1"/>
    <property type="match status" value="1"/>
</dbReference>
<feature type="DNA-binding region" description="H-T-H motif" evidence="5">
    <location>
        <begin position="58"/>
        <end position="77"/>
    </location>
</feature>
<dbReference type="InterPro" id="IPR003012">
    <property type="entry name" value="Tet_transcr_reg_TetR"/>
</dbReference>
<dbReference type="Pfam" id="PF00440">
    <property type="entry name" value="TetR_N"/>
    <property type="match status" value="1"/>
</dbReference>
<dbReference type="PRINTS" id="PR00400">
    <property type="entry name" value="TETREPRESSOR"/>
</dbReference>
<name>A0ABW1JUL2_9NOCA</name>
<protein>
    <submittedName>
        <fullName evidence="7">TetR/AcrR family transcriptional regulator</fullName>
    </submittedName>
</protein>
<dbReference type="RefSeq" id="WP_378606496.1">
    <property type="nucleotide sequence ID" value="NZ_JBHSQN010000011.1"/>
</dbReference>
<organism evidence="7 8">
    <name type="scientific">Nocardia lasii</name>
    <dbReference type="NCBI Taxonomy" id="1616107"/>
    <lineage>
        <taxon>Bacteria</taxon>
        <taxon>Bacillati</taxon>
        <taxon>Actinomycetota</taxon>
        <taxon>Actinomycetes</taxon>
        <taxon>Mycobacteriales</taxon>
        <taxon>Nocardiaceae</taxon>
        <taxon>Nocardia</taxon>
    </lineage>
</organism>
<keyword evidence="1" id="KW-0678">Repressor</keyword>
<sequence length="249" mass="26376">MPTGDDKTAQATELLALLWRHHLPAKPGARGPKQTLTVDDVVAAAIALADRDGIAKLTIRAVAAALGVRAMSLYTYVPSKEALITLMVDAVAATDPPIPAELPVRDRMIAIAARIRAELLAHPWLLEVSPWRQVLGPGRLRRYERQLAAIEGIGLSDLAMDRAIAVLTDFATGNARLAVAAAGATAQLSDADWWEITGPLLARVIPPDEFPLAGRVGTTVGEHHQAPADPDGAFDYGVATLVDGLLTDT</sequence>
<dbReference type="EMBL" id="JBHSQN010000011">
    <property type="protein sequence ID" value="MFC6012601.1"/>
    <property type="molecule type" value="Genomic_DNA"/>
</dbReference>
<feature type="domain" description="HTH tetR-type" evidence="6">
    <location>
        <begin position="35"/>
        <end position="95"/>
    </location>
</feature>
<keyword evidence="8" id="KW-1185">Reference proteome</keyword>
<dbReference type="Proteomes" id="UP001596223">
    <property type="component" value="Unassembled WGS sequence"/>
</dbReference>
<dbReference type="PROSITE" id="PS50977">
    <property type="entry name" value="HTH_TETR_2"/>
    <property type="match status" value="1"/>
</dbReference>
<evidence type="ECO:0000313" key="8">
    <source>
        <dbReference type="Proteomes" id="UP001596223"/>
    </source>
</evidence>
<dbReference type="PANTHER" id="PTHR30055">
    <property type="entry name" value="HTH-TYPE TRANSCRIPTIONAL REGULATOR RUTR"/>
    <property type="match status" value="1"/>
</dbReference>
<dbReference type="InterPro" id="IPR050109">
    <property type="entry name" value="HTH-type_TetR-like_transc_reg"/>
</dbReference>
<dbReference type="PANTHER" id="PTHR30055:SF151">
    <property type="entry name" value="TRANSCRIPTIONAL REGULATORY PROTEIN"/>
    <property type="match status" value="1"/>
</dbReference>
<proteinExistence type="predicted"/>
<dbReference type="Gene3D" id="1.10.357.10">
    <property type="entry name" value="Tetracycline Repressor, domain 2"/>
    <property type="match status" value="1"/>
</dbReference>
<keyword evidence="2" id="KW-0805">Transcription regulation</keyword>
<evidence type="ECO:0000256" key="3">
    <source>
        <dbReference type="ARBA" id="ARBA00023125"/>
    </source>
</evidence>
<dbReference type="SUPFAM" id="SSF48498">
    <property type="entry name" value="Tetracyclin repressor-like, C-terminal domain"/>
    <property type="match status" value="1"/>
</dbReference>
<keyword evidence="4" id="KW-0804">Transcription</keyword>
<evidence type="ECO:0000313" key="7">
    <source>
        <dbReference type="EMBL" id="MFC6012601.1"/>
    </source>
</evidence>
<keyword evidence="3 5" id="KW-0238">DNA-binding</keyword>
<dbReference type="InterPro" id="IPR001647">
    <property type="entry name" value="HTH_TetR"/>
</dbReference>
<dbReference type="Gene3D" id="1.10.10.60">
    <property type="entry name" value="Homeodomain-like"/>
    <property type="match status" value="1"/>
</dbReference>
<comment type="caution">
    <text evidence="7">The sequence shown here is derived from an EMBL/GenBank/DDBJ whole genome shotgun (WGS) entry which is preliminary data.</text>
</comment>
<dbReference type="InterPro" id="IPR036271">
    <property type="entry name" value="Tet_transcr_reg_TetR-rel_C_sf"/>
</dbReference>